<dbReference type="NCBIfam" id="TIGR04183">
    <property type="entry name" value="Por_Secre_tail"/>
    <property type="match status" value="1"/>
</dbReference>
<evidence type="ECO:0000256" key="5">
    <source>
        <dbReference type="ARBA" id="ARBA00023180"/>
    </source>
</evidence>
<dbReference type="Proteomes" id="UP001244787">
    <property type="component" value="Unassembled WGS sequence"/>
</dbReference>
<evidence type="ECO:0000259" key="6">
    <source>
        <dbReference type="Pfam" id="PF01030"/>
    </source>
</evidence>
<organism evidence="8 9">
    <name type="scientific">Aequorivita aurantiaca</name>
    <dbReference type="NCBI Taxonomy" id="3053356"/>
    <lineage>
        <taxon>Bacteria</taxon>
        <taxon>Pseudomonadati</taxon>
        <taxon>Bacteroidota</taxon>
        <taxon>Flavobacteriia</taxon>
        <taxon>Flavobacteriales</taxon>
        <taxon>Flavobacteriaceae</taxon>
        <taxon>Aequorivita</taxon>
    </lineage>
</organism>
<evidence type="ECO:0000313" key="9">
    <source>
        <dbReference type="Proteomes" id="UP001244787"/>
    </source>
</evidence>
<dbReference type="EMBL" id="JAUGQQ010000006">
    <property type="protein sequence ID" value="MDN3724815.1"/>
    <property type="molecule type" value="Genomic_DNA"/>
</dbReference>
<name>A0ABT8DHD8_9FLAO</name>
<dbReference type="Gene3D" id="3.80.20.20">
    <property type="entry name" value="Receptor L-domain"/>
    <property type="match status" value="2"/>
</dbReference>
<dbReference type="RefSeq" id="WP_290254902.1">
    <property type="nucleotide sequence ID" value="NZ_JAUGQQ010000006.1"/>
</dbReference>
<reference evidence="8 9" key="1">
    <citation type="submission" date="2023-06" db="EMBL/GenBank/DDBJ databases">
        <authorList>
            <person name="Ye Y.-Q."/>
            <person name="Du Z.-J."/>
        </authorList>
    </citation>
    <scope>NUCLEOTIDE SEQUENCE [LARGE SCALE GENOMIC DNA]</scope>
    <source>
        <strain evidence="8 9">SDUM287046</strain>
    </source>
</reference>
<protein>
    <submittedName>
        <fullName evidence="8">T9SS type A sorting domain-containing protein</fullName>
    </submittedName>
</protein>
<dbReference type="InterPro" id="IPR036941">
    <property type="entry name" value="Rcpt_L-dom_sf"/>
</dbReference>
<evidence type="ECO:0000256" key="1">
    <source>
        <dbReference type="ARBA" id="ARBA00004191"/>
    </source>
</evidence>
<evidence type="ECO:0000256" key="4">
    <source>
        <dbReference type="ARBA" id="ARBA00022729"/>
    </source>
</evidence>
<comment type="caution">
    <text evidence="8">The sequence shown here is derived from an EMBL/GenBank/DDBJ whole genome shotgun (WGS) entry which is preliminary data.</text>
</comment>
<keyword evidence="5" id="KW-0325">Glycoprotein</keyword>
<comment type="subcellular location">
    <subcellularLocation>
        <location evidence="1">Secreted</location>
        <location evidence="1">Cell wall</location>
    </subcellularLocation>
</comment>
<evidence type="ECO:0000259" key="7">
    <source>
        <dbReference type="Pfam" id="PF18962"/>
    </source>
</evidence>
<gene>
    <name evidence="8" type="ORF">QRD02_10505</name>
</gene>
<dbReference type="InterPro" id="IPR000494">
    <property type="entry name" value="Rcpt_L-dom"/>
</dbReference>
<evidence type="ECO:0000256" key="2">
    <source>
        <dbReference type="ARBA" id="ARBA00022512"/>
    </source>
</evidence>
<dbReference type="Pfam" id="PF01030">
    <property type="entry name" value="Recep_L_domain"/>
    <property type="match status" value="2"/>
</dbReference>
<feature type="domain" description="Secretion system C-terminal sorting" evidence="7">
    <location>
        <begin position="347"/>
        <end position="413"/>
    </location>
</feature>
<feature type="domain" description="Receptor L-domain" evidence="6">
    <location>
        <begin position="110"/>
        <end position="197"/>
    </location>
</feature>
<keyword evidence="9" id="KW-1185">Reference proteome</keyword>
<sequence>MGDFELVIGCRLAVVCYTFKNFQLIFVCRFFSILTVINKDVMKKGLLLVLLFVSFVGSGQCPTDDFYIATQSEIDAFASNYPNCTNLTYSLNIRGNDIVNLQGLSQIEDVGGGLIIDLTNIENLQGLENIHNLSSSLIITSNYALESFDGLQNLETIAGQFAVAFNSQIINFTGFDSLNSVGTVSAFGMHIASNNNLVSLVGLENLTQIHGSFRIDWNDSLESLNGLQNLDSVYGWIGIRDNDVLETLEGIESLVYCDEYLSIIENESLSSISSLTNLDVSDLIGVIIEDNPSLSFCAVNPVCDAIFSPNTAITINNNLNGCNSEAEVESQCQLSITEEDFTKNLSVFPNPVSSILNIETSNTISFERATVYSTLGRLILQTSEKQINLESLSAGIYFVEVVTDKGTVTKKIVKQ</sequence>
<keyword evidence="3" id="KW-0964">Secreted</keyword>
<keyword evidence="2" id="KW-0134">Cell wall</keyword>
<dbReference type="InterPro" id="IPR051648">
    <property type="entry name" value="CWI-Assembly_Regulator"/>
</dbReference>
<feature type="domain" description="Receptor L-domain" evidence="6">
    <location>
        <begin position="207"/>
        <end position="296"/>
    </location>
</feature>
<evidence type="ECO:0000256" key="3">
    <source>
        <dbReference type="ARBA" id="ARBA00022525"/>
    </source>
</evidence>
<accession>A0ABT8DHD8</accession>
<dbReference type="PANTHER" id="PTHR31018:SF3">
    <property type="entry name" value="RECEPTOR PROTEIN-TYROSINE KINASE"/>
    <property type="match status" value="1"/>
</dbReference>
<dbReference type="PANTHER" id="PTHR31018">
    <property type="entry name" value="SPORULATION-SPECIFIC PROTEIN-RELATED"/>
    <property type="match status" value="1"/>
</dbReference>
<dbReference type="Pfam" id="PF18962">
    <property type="entry name" value="Por_Secre_tail"/>
    <property type="match status" value="1"/>
</dbReference>
<proteinExistence type="predicted"/>
<dbReference type="InterPro" id="IPR026444">
    <property type="entry name" value="Secre_tail"/>
</dbReference>
<dbReference type="SUPFAM" id="SSF52058">
    <property type="entry name" value="L domain-like"/>
    <property type="match status" value="2"/>
</dbReference>
<evidence type="ECO:0000313" key="8">
    <source>
        <dbReference type="EMBL" id="MDN3724815.1"/>
    </source>
</evidence>
<keyword evidence="4" id="KW-0732">Signal</keyword>